<evidence type="ECO:0000256" key="1">
    <source>
        <dbReference type="SAM" id="Phobius"/>
    </source>
</evidence>
<reference evidence="3 4" key="1">
    <citation type="journal article" date="2019" name="Int. J. Syst. Evol. Microbiol.">
        <title>The Global Catalogue of Microorganisms (GCM) 10K type strain sequencing project: providing services to taxonomists for standard genome sequencing and annotation.</title>
        <authorList>
            <consortium name="The Broad Institute Genomics Platform"/>
            <consortium name="The Broad Institute Genome Sequencing Center for Infectious Disease"/>
            <person name="Wu L."/>
            <person name="Ma J."/>
        </authorList>
    </citation>
    <scope>NUCLEOTIDE SEQUENCE [LARGE SCALE GENOMIC DNA]</scope>
    <source>
        <strain evidence="3 4">JCM 3380</strain>
    </source>
</reference>
<keyword evidence="1" id="KW-0472">Membrane</keyword>
<protein>
    <recommendedName>
        <fullName evidence="2">DUF418 domain-containing protein</fullName>
    </recommendedName>
</protein>
<accession>A0ABN0TLN3</accession>
<dbReference type="RefSeq" id="WP_343933788.1">
    <property type="nucleotide sequence ID" value="NZ_BAAABU010000004.1"/>
</dbReference>
<dbReference type="Proteomes" id="UP001500416">
    <property type="component" value="Unassembled WGS sequence"/>
</dbReference>
<comment type="caution">
    <text evidence="3">The sequence shown here is derived from an EMBL/GenBank/DDBJ whole genome shotgun (WGS) entry which is preliminary data.</text>
</comment>
<proteinExistence type="predicted"/>
<dbReference type="InterPro" id="IPR007349">
    <property type="entry name" value="DUF418"/>
</dbReference>
<organism evidence="3 4">
    <name type="scientific">Saccharothrix mutabilis subsp. mutabilis</name>
    <dbReference type="NCBI Taxonomy" id="66855"/>
    <lineage>
        <taxon>Bacteria</taxon>
        <taxon>Bacillati</taxon>
        <taxon>Actinomycetota</taxon>
        <taxon>Actinomycetes</taxon>
        <taxon>Pseudonocardiales</taxon>
        <taxon>Pseudonocardiaceae</taxon>
        <taxon>Saccharothrix</taxon>
    </lineage>
</organism>
<keyword evidence="1" id="KW-0812">Transmembrane</keyword>
<sequence>MVTAIAACGRRSLSCYLAQFVVFVAVFVPYAGGLGGRPWGRRRPPVAVVTWAGTVAFAEALRRAGRAGPAESLLRRLTGRPS</sequence>
<gene>
    <name evidence="3" type="ORF">GCM10010492_23690</name>
</gene>
<evidence type="ECO:0000259" key="2">
    <source>
        <dbReference type="Pfam" id="PF04235"/>
    </source>
</evidence>
<keyword evidence="4" id="KW-1185">Reference proteome</keyword>
<name>A0ABN0TLN3_9PSEU</name>
<evidence type="ECO:0000313" key="3">
    <source>
        <dbReference type="EMBL" id="GAA0224787.1"/>
    </source>
</evidence>
<dbReference type="EMBL" id="BAAABU010000004">
    <property type="protein sequence ID" value="GAA0224787.1"/>
    <property type="molecule type" value="Genomic_DNA"/>
</dbReference>
<dbReference type="Pfam" id="PF04235">
    <property type="entry name" value="DUF418"/>
    <property type="match status" value="1"/>
</dbReference>
<feature type="transmembrane region" description="Helical" evidence="1">
    <location>
        <begin position="16"/>
        <end position="35"/>
    </location>
</feature>
<feature type="domain" description="DUF418" evidence="2">
    <location>
        <begin position="2"/>
        <end position="79"/>
    </location>
</feature>
<keyword evidence="1" id="KW-1133">Transmembrane helix</keyword>
<evidence type="ECO:0000313" key="4">
    <source>
        <dbReference type="Proteomes" id="UP001500416"/>
    </source>
</evidence>